<evidence type="ECO:0000313" key="3">
    <source>
        <dbReference type="RefSeq" id="XP_018107688.1"/>
    </source>
</evidence>
<dbReference type="KEGG" id="xla:108710962"/>
<feature type="compositionally biased region" description="Polar residues" evidence="1">
    <location>
        <begin position="209"/>
        <end position="228"/>
    </location>
</feature>
<organism evidence="2 3">
    <name type="scientific">Xenopus laevis</name>
    <name type="common">African clawed frog</name>
    <dbReference type="NCBI Taxonomy" id="8355"/>
    <lineage>
        <taxon>Eukaryota</taxon>
        <taxon>Metazoa</taxon>
        <taxon>Chordata</taxon>
        <taxon>Craniata</taxon>
        <taxon>Vertebrata</taxon>
        <taxon>Euteleostomi</taxon>
        <taxon>Amphibia</taxon>
        <taxon>Batrachia</taxon>
        <taxon>Anura</taxon>
        <taxon>Pipoidea</taxon>
        <taxon>Pipidae</taxon>
        <taxon>Xenopodinae</taxon>
        <taxon>Xenopus</taxon>
        <taxon>Xenopus</taxon>
    </lineage>
</organism>
<dbReference type="PANTHER" id="PTHR23187">
    <property type="entry name" value="FLJ44216 PROTEIN-RELATED"/>
    <property type="match status" value="1"/>
</dbReference>
<dbReference type="OrthoDB" id="6088715at2759"/>
<dbReference type="Bgee" id="108710962">
    <property type="expression patterns" value="Expressed in muscle tissue and 19 other cell types or tissues"/>
</dbReference>
<dbReference type="GeneID" id="108710962"/>
<dbReference type="CTD" id="108710962"/>
<dbReference type="OMA" id="TEDMREP"/>
<evidence type="ECO:0000256" key="1">
    <source>
        <dbReference type="SAM" id="MobiDB-lite"/>
    </source>
</evidence>
<feature type="region of interest" description="Disordered" evidence="1">
    <location>
        <begin position="207"/>
        <end position="228"/>
    </location>
</feature>
<name>A0A1L8GXT2_XENLA</name>
<dbReference type="PANTHER" id="PTHR23187:SF3">
    <property type="entry name" value="SUMO-INTERACTING MOTIF-CONTAINING PROTEIN 1"/>
    <property type="match status" value="1"/>
</dbReference>
<dbReference type="GO" id="GO:0032184">
    <property type="term" value="F:SUMO polymer binding"/>
    <property type="evidence" value="ECO:0000318"/>
    <property type="project" value="GO_Central"/>
</dbReference>
<proteinExistence type="predicted"/>
<dbReference type="Proteomes" id="UP000186698">
    <property type="component" value="Chromosome 3L"/>
</dbReference>
<evidence type="ECO:0000313" key="2">
    <source>
        <dbReference type="Proteomes" id="UP000186698"/>
    </source>
</evidence>
<dbReference type="InterPro" id="IPR052119">
    <property type="entry name" value="ElonginBC-PRC2_ViralRestrict"/>
</dbReference>
<protein>
    <submittedName>
        <fullName evidence="3">SUMO-interacting motif-containing protein 1 isoform X1</fullName>
    </submittedName>
</protein>
<reference evidence="3" key="1">
    <citation type="submission" date="2025-08" db="UniProtKB">
        <authorList>
            <consortium name="RefSeq"/>
        </authorList>
    </citation>
    <scope>IDENTIFICATION</scope>
    <source>
        <strain evidence="3">J_2021</strain>
        <tissue evidence="3">Erythrocytes</tissue>
    </source>
</reference>
<dbReference type="RefSeq" id="XP_018107688.1">
    <property type="nucleotide sequence ID" value="XM_018252199.2"/>
</dbReference>
<gene>
    <name evidence="3" type="primary">LOC108710962</name>
</gene>
<dbReference type="AlphaFoldDB" id="A0A1L8GXT2"/>
<keyword evidence="2" id="KW-1185">Reference proteome</keyword>
<dbReference type="PaxDb" id="8355-A0A1L8GXT2"/>
<dbReference type="STRING" id="8355.A0A1L8GXT2"/>
<accession>A0A1L8GXT2</accession>
<sequence length="651" mass="74307">MDSTIIISDESDSDNKEADIPTVWWHGLRRQKLRDFVLHSEDSSTQKKKSSPQDIIDLTANSCDLGNISGSESEVIDLTEDMREPVIKTSPVSFECNYSSSDSDSELVSAKELFSSNKKLIGYLTIDHEDFDTGPKSVSSSSTYVNSGIDSLDSLKALLVDQSESPRGRKVSSESNNVELPVPVPILRSVISTLNNTPLSDFSAKCSAADSQRNPADNANSSLGPTVNTQHKDLVSKEESTFDKAWLYKLRCYRNPPIHHLFCHRLKQNEETRKKLKMKPQQIPLRRMNFVESTMEENFPQGTLHFLNEFVSMHYYPPTTVLCHVVSVLLESEESGIRNDAYTLLMKVQRLHPANQDAVTWYWDLLSNVVENKEQPVLCLFLQYVVQTLEDDFQLCLQRRCLHTCLSKVMLSWDKNVSHIRDVIKWLIKTINDSQIGLEGNNGADCDNQRIICLLQRMLSIAVEVDLSPFCTSTKIAVFVFPYVICLTTRHEREMFLSSIESALLRARVIEVILQHSCPESKEPPLSAAKILYFLLHSTLFLEEQMLSYSKDPESKWQRSDEFLHLLIVLFLSYQQIKSENLLTRILDRIDELARVQRAVNPDDDITERDIDAQLDTFKKLRFLENDTPPALTERLHMLHTLLCTAVLKKT</sequence>